<keyword evidence="2" id="KW-0449">Lipoprotein</keyword>
<dbReference type="EMBL" id="FQVL01000004">
    <property type="protein sequence ID" value="SHE88338.1"/>
    <property type="molecule type" value="Genomic_DNA"/>
</dbReference>
<dbReference type="PROSITE" id="PS51257">
    <property type="entry name" value="PROKAR_LIPOPROTEIN"/>
    <property type="match status" value="1"/>
</dbReference>
<accession>A0A1M4X4C3</accession>
<evidence type="ECO:0000313" key="3">
    <source>
        <dbReference type="Proteomes" id="UP000184476"/>
    </source>
</evidence>
<keyword evidence="1" id="KW-0732">Signal</keyword>
<feature type="signal peptide" evidence="1">
    <location>
        <begin position="1"/>
        <end position="23"/>
    </location>
</feature>
<dbReference type="InterPro" id="IPR014247">
    <property type="entry name" value="Spore_lipoprot_YhcN/YlaJ"/>
</dbReference>
<dbReference type="Proteomes" id="UP000184476">
    <property type="component" value="Unassembled WGS sequence"/>
</dbReference>
<dbReference type="RefSeq" id="WP_073154509.1">
    <property type="nucleotide sequence ID" value="NZ_FQVL01000004.1"/>
</dbReference>
<name>A0A1M4X4C3_9BACL</name>
<reference evidence="2 3" key="1">
    <citation type="submission" date="2016-11" db="EMBL/GenBank/DDBJ databases">
        <authorList>
            <person name="Jaros S."/>
            <person name="Januszkiewicz K."/>
            <person name="Wedrychowicz H."/>
        </authorList>
    </citation>
    <scope>NUCLEOTIDE SEQUENCE [LARGE SCALE GENOMIC DNA]</scope>
    <source>
        <strain evidence="2 3">DSM 44666</strain>
    </source>
</reference>
<gene>
    <name evidence="2" type="ORF">SAMN05444392_104117</name>
</gene>
<dbReference type="AlphaFoldDB" id="A0A1M4X4C3"/>
<dbReference type="NCBIfam" id="TIGR02898">
    <property type="entry name" value="spore_YhcN_YlaJ"/>
    <property type="match status" value="1"/>
</dbReference>
<keyword evidence="3" id="KW-1185">Reference proteome</keyword>
<dbReference type="STRING" id="112248.SAMN05444392_104117"/>
<dbReference type="GO" id="GO:0030435">
    <property type="term" value="P:sporulation resulting in formation of a cellular spore"/>
    <property type="evidence" value="ECO:0007669"/>
    <property type="project" value="InterPro"/>
</dbReference>
<dbReference type="Pfam" id="PF09580">
    <property type="entry name" value="Spore_YhcN_YlaJ"/>
    <property type="match status" value="1"/>
</dbReference>
<proteinExistence type="predicted"/>
<dbReference type="InterPro" id="IPR019076">
    <property type="entry name" value="Spore_lipoprot_YhcN/YlaJ-like"/>
</dbReference>
<evidence type="ECO:0000313" key="2">
    <source>
        <dbReference type="EMBL" id="SHE88338.1"/>
    </source>
</evidence>
<feature type="chain" id="PRO_5038966814" evidence="1">
    <location>
        <begin position="24"/>
        <end position="193"/>
    </location>
</feature>
<evidence type="ECO:0000256" key="1">
    <source>
        <dbReference type="SAM" id="SignalP"/>
    </source>
</evidence>
<protein>
    <submittedName>
        <fullName evidence="2">Sporulation lipoprotein, YhcN/YlaJ family</fullName>
    </submittedName>
</protein>
<sequence>MIKQLKIYSLLFCSLFLIMTGCATTSKQGAQHPTTQKTRTKANQNINRVSNRRDQVPFNRVNYPQQPTHYNRMGTTTHTTATNYRLADHVAKRVTHLKEVKNATAVINGNKAYVAVALRGHHGNEKMTKSLEHKISKQARKVDPRLRHVYVSTNPDFVGHLNTYARQVRNGHPIHGLTKNLSEMLYRTFPTAR</sequence>
<organism evidence="2 3">
    <name type="scientific">Seinonella peptonophila</name>
    <dbReference type="NCBI Taxonomy" id="112248"/>
    <lineage>
        <taxon>Bacteria</taxon>
        <taxon>Bacillati</taxon>
        <taxon>Bacillota</taxon>
        <taxon>Bacilli</taxon>
        <taxon>Bacillales</taxon>
        <taxon>Thermoactinomycetaceae</taxon>
        <taxon>Seinonella</taxon>
    </lineage>
</organism>